<evidence type="ECO:0000313" key="1">
    <source>
        <dbReference type="EMBL" id="GBM30617.1"/>
    </source>
</evidence>
<accession>A0A4Y2EQ23</accession>
<reference evidence="1 2" key="1">
    <citation type="journal article" date="2019" name="Sci. Rep.">
        <title>Orb-weaving spider Araneus ventricosus genome elucidates the spidroin gene catalogue.</title>
        <authorList>
            <person name="Kono N."/>
            <person name="Nakamura H."/>
            <person name="Ohtoshi R."/>
            <person name="Moran D.A.P."/>
            <person name="Shinohara A."/>
            <person name="Yoshida Y."/>
            <person name="Fujiwara M."/>
            <person name="Mori M."/>
            <person name="Tomita M."/>
            <person name="Arakawa K."/>
        </authorList>
    </citation>
    <scope>NUCLEOTIDE SEQUENCE [LARGE SCALE GENOMIC DNA]</scope>
</reference>
<name>A0A4Y2EQ23_ARAVE</name>
<dbReference type="AlphaFoldDB" id="A0A4Y2EQ23"/>
<comment type="caution">
    <text evidence="1">The sequence shown here is derived from an EMBL/GenBank/DDBJ whole genome shotgun (WGS) entry which is preliminary data.</text>
</comment>
<keyword evidence="2" id="KW-1185">Reference proteome</keyword>
<protein>
    <submittedName>
        <fullName evidence="1">Uncharacterized protein</fullName>
    </submittedName>
</protein>
<gene>
    <name evidence="1" type="ORF">AVEN_18312_1</name>
</gene>
<evidence type="ECO:0000313" key="2">
    <source>
        <dbReference type="Proteomes" id="UP000499080"/>
    </source>
</evidence>
<organism evidence="1 2">
    <name type="scientific">Araneus ventricosus</name>
    <name type="common">Orbweaver spider</name>
    <name type="synonym">Epeira ventricosa</name>
    <dbReference type="NCBI Taxonomy" id="182803"/>
    <lineage>
        <taxon>Eukaryota</taxon>
        <taxon>Metazoa</taxon>
        <taxon>Ecdysozoa</taxon>
        <taxon>Arthropoda</taxon>
        <taxon>Chelicerata</taxon>
        <taxon>Arachnida</taxon>
        <taxon>Araneae</taxon>
        <taxon>Araneomorphae</taxon>
        <taxon>Entelegynae</taxon>
        <taxon>Araneoidea</taxon>
        <taxon>Araneidae</taxon>
        <taxon>Araneus</taxon>
    </lineage>
</organism>
<dbReference type="Proteomes" id="UP000499080">
    <property type="component" value="Unassembled WGS sequence"/>
</dbReference>
<proteinExistence type="predicted"/>
<sequence length="153" mass="17636">MIEILSDRLSECVTSCKLLASGIALGRRKMHTQRCRLICGLLVCDLDTKIVDPYQILNPFSLWKEYQNVYSVLFTIRVLFTQYFLHTKYVKKPRVEHSRCSIVAIDVFCSTFTSTPNHSNPQPICLGRWRQRWPSGKVSALGPEGSRLETQFH</sequence>
<dbReference type="EMBL" id="BGPR01000665">
    <property type="protein sequence ID" value="GBM30617.1"/>
    <property type="molecule type" value="Genomic_DNA"/>
</dbReference>